<geneLocation type="plasmid" evidence="4 5">
    <name>megaplasmid</name>
</geneLocation>
<dbReference type="InterPro" id="IPR051162">
    <property type="entry name" value="T4SS_component"/>
</dbReference>
<dbReference type="InterPro" id="IPR036844">
    <property type="entry name" value="Hint_dom_sf"/>
</dbReference>
<dbReference type="OrthoDB" id="7817736at2"/>
<evidence type="ECO:0000313" key="4">
    <source>
        <dbReference type="EMBL" id="ACS43342.1"/>
    </source>
</evidence>
<dbReference type="PANTHER" id="PTHR30121:SF6">
    <property type="entry name" value="SLR6007 PROTEIN"/>
    <property type="match status" value="1"/>
</dbReference>
<keyword evidence="2" id="KW-0472">Membrane</keyword>
<dbReference type="Gene3D" id="3.10.28.10">
    <property type="entry name" value="Homing endonucleases"/>
    <property type="match status" value="1"/>
</dbReference>
<dbReference type="KEGG" id="mea:Mex_2p0494"/>
<evidence type="ECO:0000256" key="1">
    <source>
        <dbReference type="SAM" id="MobiDB-lite"/>
    </source>
</evidence>
<feature type="domain" description="DOD-type homing endonuclease" evidence="3">
    <location>
        <begin position="273"/>
        <end position="415"/>
    </location>
</feature>
<dbReference type="InterPro" id="IPR032689">
    <property type="entry name" value="TraG-D_C"/>
</dbReference>
<protein>
    <recommendedName>
        <fullName evidence="3">DOD-type homing endonuclease domain-containing protein</fullName>
    </recommendedName>
</protein>
<feature type="transmembrane region" description="Helical" evidence="2">
    <location>
        <begin position="46"/>
        <end position="77"/>
    </location>
</feature>
<dbReference type="GO" id="GO:0004519">
    <property type="term" value="F:endonuclease activity"/>
    <property type="evidence" value="ECO:0007669"/>
    <property type="project" value="InterPro"/>
</dbReference>
<dbReference type="SUPFAM" id="SSF55608">
    <property type="entry name" value="Homing endonucleases"/>
    <property type="match status" value="1"/>
</dbReference>
<gene>
    <name evidence="4" type="ordered locus">MexAM1_META2p0494</name>
</gene>
<keyword evidence="2" id="KW-0812">Transmembrane</keyword>
<accession>C5B4G0</accession>
<evidence type="ECO:0000313" key="5">
    <source>
        <dbReference type="Proteomes" id="UP000009081"/>
    </source>
</evidence>
<dbReference type="PANTHER" id="PTHR30121">
    <property type="entry name" value="UNCHARACTERIZED PROTEIN YJGR-RELATED"/>
    <property type="match status" value="1"/>
</dbReference>
<keyword evidence="5" id="KW-1185">Reference proteome</keyword>
<feature type="compositionally biased region" description="Low complexity" evidence="1">
    <location>
        <begin position="1070"/>
        <end position="1080"/>
    </location>
</feature>
<keyword evidence="2" id="KW-1133">Transmembrane helix</keyword>
<dbReference type="InterPro" id="IPR004042">
    <property type="entry name" value="Intein_endonuc_central"/>
</dbReference>
<evidence type="ECO:0000259" key="3">
    <source>
        <dbReference type="PROSITE" id="PS50819"/>
    </source>
</evidence>
<reference evidence="4 5" key="1">
    <citation type="journal article" date="2009" name="PLoS ONE">
        <title>Methylobacterium genome sequences: a reference blueprint to investigate microbial metabolism of C1 compounds from natural and industrial sources.</title>
        <authorList>
            <person name="Vuilleumier S."/>
            <person name="Chistoserdova L."/>
            <person name="Lee M.-C."/>
            <person name="Bringel F."/>
            <person name="Lajus A."/>
            <person name="Zhou Y."/>
            <person name="Gourion B."/>
            <person name="Barbe V."/>
            <person name="Chang J."/>
            <person name="Cruveiller S."/>
            <person name="Dossat C."/>
            <person name="Gillett W."/>
            <person name="Gruffaz C."/>
            <person name="Haugen E."/>
            <person name="Hourcade E."/>
            <person name="Levy R."/>
            <person name="Mangenot S."/>
            <person name="Muller E."/>
            <person name="Nadalig T."/>
            <person name="Pagni M."/>
            <person name="Penny C."/>
            <person name="Peyraud R."/>
            <person name="Robinson D.G."/>
            <person name="Roche D."/>
            <person name="Rouy Z."/>
            <person name="Saenampechek C."/>
            <person name="Salvignol G."/>
            <person name="Vallenet D."/>
            <person name="Wu Z."/>
            <person name="Marx C.J."/>
            <person name="Vorholt J.A."/>
            <person name="Olson M.V."/>
            <person name="Kaul R."/>
            <person name="Weissenbach J."/>
            <person name="Medigue C."/>
            <person name="Lidstrom M.E."/>
        </authorList>
    </citation>
    <scope>NUCLEOTIDE SEQUENCE [LARGE SCALE GENOMIC DNA]</scope>
    <source>
        <strain evidence="5">ATCC 14718 / DSM 1338 / JCM 2805 / NCIMB 9133 / AM1</strain>
    </source>
</reference>
<dbReference type="HOGENOM" id="CLU_260500_0_0_5"/>
<dbReference type="PROSITE" id="PS50819">
    <property type="entry name" value="INTEIN_ENDONUCLEASE"/>
    <property type="match status" value="1"/>
</dbReference>
<feature type="region of interest" description="Disordered" evidence="1">
    <location>
        <begin position="1064"/>
        <end position="1172"/>
    </location>
</feature>
<dbReference type="RefSeq" id="WP_012753810.1">
    <property type="nucleotide sequence ID" value="NC_012811.1"/>
</dbReference>
<dbReference type="SUPFAM" id="SSF51294">
    <property type="entry name" value="Hedgehog/intein (Hint) domain"/>
    <property type="match status" value="1"/>
</dbReference>
<dbReference type="SUPFAM" id="SSF52540">
    <property type="entry name" value="P-loop containing nucleoside triphosphate hydrolases"/>
    <property type="match status" value="1"/>
</dbReference>
<feature type="region of interest" description="Disordered" evidence="1">
    <location>
        <begin position="1203"/>
        <end position="1286"/>
    </location>
</feature>
<feature type="compositionally biased region" description="Basic and acidic residues" evidence="1">
    <location>
        <begin position="1117"/>
        <end position="1130"/>
    </location>
</feature>
<dbReference type="CDD" id="cd01127">
    <property type="entry name" value="TrwB_TraG_TraD_VirD4"/>
    <property type="match status" value="1"/>
</dbReference>
<proteinExistence type="predicted"/>
<dbReference type="Proteomes" id="UP000009081">
    <property type="component" value="Plasmid megaplasmid"/>
</dbReference>
<dbReference type="InterPro" id="IPR004860">
    <property type="entry name" value="LAGLIDADG_dom"/>
</dbReference>
<dbReference type="Gene3D" id="3.40.50.300">
    <property type="entry name" value="P-loop containing nucleotide triphosphate hydrolases"/>
    <property type="match status" value="1"/>
</dbReference>
<feature type="compositionally biased region" description="Basic and acidic residues" evidence="1">
    <location>
        <begin position="1147"/>
        <end position="1172"/>
    </location>
</feature>
<evidence type="ECO:0000256" key="2">
    <source>
        <dbReference type="SAM" id="Phobius"/>
    </source>
</evidence>
<dbReference type="InterPro" id="IPR027417">
    <property type="entry name" value="P-loop_NTPase"/>
</dbReference>
<name>C5B4G0_METEA</name>
<dbReference type="Pfam" id="PF12696">
    <property type="entry name" value="TraG-D_C"/>
    <property type="match status" value="1"/>
</dbReference>
<keyword evidence="4" id="KW-0614">Plasmid</keyword>
<dbReference type="EMBL" id="CP001511">
    <property type="protein sequence ID" value="ACS43342.1"/>
    <property type="molecule type" value="Genomic_DNA"/>
</dbReference>
<sequence>MAKLPLQRTRGLRDHDELSDENLVRDTRGIVSRTIDFLGTPQNMTVALASLAVGAFVFYGVGILLLIVALLLTWYAMTRREEGALKLPIQSQMMDPVEGGSGKPKKAAGIFFIGNDRTSGKEVWLTNSDARTHFIVLGTTGAGKALPLDALVHTPAGWRRMAEIEVGTWVSTPDGRSARVDGVFPQGELDIYEIEFADGRTAEACPEHLWEVHHKHWAGKYKPGVSRAGAAKPRLLRTREISELLERNGGKFSIRLPSPVEKPVAVQPLDPYLLGALLGDGDLTGKSFRFSSADAALVASVGEALSAVGCELHRYDSSAPIDYHVRLAPEEAHPGANPGRLRSGLRALGLEGADCFAKFIPETYKEASVGQRWALVQGLMDTDGTCDARKVSLSFSTSSRRLAMDFQEVVRSLGGMATLTGKQPFYVAKGGIRREGRTNYVVLIRHPEPDRFFSLPRKVALASRPYQYARNLKLGITAIRFKRRAQAACIRIDHPDHLFITNDYVVTHNTETLLGFAANALSWGSGFLFVDGKGDVSLYAKAYALTRRMGREDDLLVMNFMTGGTDISGGAGGISRSNTLNPFTSGSSDQLTQMCVSLMDEAGGDGAVWKGRAVAMLGGIMRALVWKRDQGELDLNIGIIRDYLTLDKIIELAAEEALPPNIRNSIIKYLAQIPGFDKSKGTKQAQQTMEQHGFLQMQFSKVLATAADVYGFIFMTPFGEIDMADVVLNRRILIVMLPSLEKSPLETENLGKIVVANLKGMMGQALGDSLTGTWNDVVEKRSTSAPSPFVTIMDEVGYYMVEGMDMMAAQARSLGFCLVFAGQDVNAMKKKNEKVADAVISNCNTTIAMKVEDPQATADLIIKKGGKGLRAFSAGYDANVGEIGMRYSDRNSAEIKEVDKINFLDLKGQDEGEMHIVWKTRLVRARGFYVNPPSALDLNRLVLAPNQFLKVSRPNPEDVSLKQRLPAIAETLSRADHVDRMRRAAEELTSSLEERARKGDELAVCAMAITAVRTSKNPRDRTEAAAASVAAMLRSHKAQAAEISGDIRALDSLRALDAPQAGLGPGLGALPGRAPQRPGLPQGGPPRGRPSAPQDPFDQQFGGPPADLVDDPVFGQRDQRPARGPVREQRPPAFDEMDDADLGAPVMHERPPERRAPPFRTRATDERVEHAVDVDDDKSVNFAEDLHKSEVMVRFLAAMDSQGGKEANEREMENAVSSLHGFHPASRTAEPGQQERMHAKRISDAAAGRGPWPVEEVEMLPDPVPELETAGAASGRDLGPPPALPAKKIEEAASMSEFFDALLAEDENNGSED</sequence>
<feature type="compositionally biased region" description="Basic and acidic residues" evidence="1">
    <location>
        <begin position="1233"/>
        <end position="1243"/>
    </location>
</feature>
<organism evidence="4 5">
    <name type="scientific">Methylorubrum extorquens (strain ATCC 14718 / DSM 1338 / JCM 2805 / NCIMB 9133 / AM1)</name>
    <name type="common">Methylobacterium extorquens</name>
    <dbReference type="NCBI Taxonomy" id="272630"/>
    <lineage>
        <taxon>Bacteria</taxon>
        <taxon>Pseudomonadati</taxon>
        <taxon>Pseudomonadota</taxon>
        <taxon>Alphaproteobacteria</taxon>
        <taxon>Hyphomicrobiales</taxon>
        <taxon>Methylobacteriaceae</taxon>
        <taxon>Methylorubrum</taxon>
    </lineage>
</organism>
<dbReference type="InterPro" id="IPR027434">
    <property type="entry name" value="Homing_endonucl"/>
</dbReference>
<dbReference type="Pfam" id="PF14528">
    <property type="entry name" value="LAGLIDADG_3"/>
    <property type="match status" value="1"/>
</dbReference>